<feature type="region of interest" description="Disordered" evidence="1">
    <location>
        <begin position="1"/>
        <end position="30"/>
    </location>
</feature>
<proteinExistence type="predicted"/>
<name>A0A939NKR6_SERMA</name>
<protein>
    <submittedName>
        <fullName evidence="2">Uncharacterized protein</fullName>
    </submittedName>
</protein>
<gene>
    <name evidence="2" type="ORF">J4732_21185</name>
</gene>
<accession>A0A939NKR6</accession>
<dbReference type="EMBL" id="JAGETR010000223">
    <property type="protein sequence ID" value="MBO2007334.1"/>
    <property type="molecule type" value="Genomic_DNA"/>
</dbReference>
<evidence type="ECO:0000256" key="1">
    <source>
        <dbReference type="SAM" id="MobiDB-lite"/>
    </source>
</evidence>
<organism evidence="2">
    <name type="scientific">Serratia marcescens</name>
    <dbReference type="NCBI Taxonomy" id="615"/>
    <lineage>
        <taxon>Bacteria</taxon>
        <taxon>Pseudomonadati</taxon>
        <taxon>Pseudomonadota</taxon>
        <taxon>Gammaproteobacteria</taxon>
        <taxon>Enterobacterales</taxon>
        <taxon>Yersiniaceae</taxon>
        <taxon>Serratia</taxon>
    </lineage>
</organism>
<evidence type="ECO:0000313" key="2">
    <source>
        <dbReference type="EMBL" id="MBO2007334.1"/>
    </source>
</evidence>
<sequence length="109" mass="11952">IATAMAEAPDSPRRWQTGAAPHVPLARPAHPRSKAMVSLARMALVKRRMRALRTIGRATYAIPLFTLIVDQWRTRRILQRYHARGYGNVNGNSAGAPAGAVKIALDRAT</sequence>
<reference evidence="2" key="1">
    <citation type="submission" date="2021-03" db="EMBL/GenBank/DDBJ databases">
        <title>Molecular epidemiology and mechanisms of colistin and carbapenem resistance in Enterobacteriaceae from clinical isolates, the environment and porcine samples in Pretoria, South Africa.</title>
        <authorList>
            <person name="Bogoshi D."/>
            <person name="Mbelle N.M."/>
            <person name="Naidoo V."/>
            <person name="Osei Sekyere J."/>
        </authorList>
    </citation>
    <scope>NUCLEOTIDE SEQUENCE</scope>
    <source>
        <strain evidence="2">C080</strain>
    </source>
</reference>
<dbReference type="AlphaFoldDB" id="A0A939NKR6"/>
<feature type="non-terminal residue" evidence="2">
    <location>
        <position position="1"/>
    </location>
</feature>
<comment type="caution">
    <text evidence="2">The sequence shown here is derived from an EMBL/GenBank/DDBJ whole genome shotgun (WGS) entry which is preliminary data.</text>
</comment>